<dbReference type="Gene3D" id="1.20.1440.60">
    <property type="entry name" value="23S rRNA-intervening sequence"/>
    <property type="match status" value="1"/>
</dbReference>
<gene>
    <name evidence="1" type="ORF">A3A16_02200</name>
</gene>
<dbReference type="PANTHER" id="PTHR38471">
    <property type="entry name" value="FOUR HELIX BUNDLE PROTEIN"/>
    <property type="match status" value="1"/>
</dbReference>
<dbReference type="AlphaFoldDB" id="A0A1G1ZMQ4"/>
<dbReference type="Pfam" id="PF05635">
    <property type="entry name" value="23S_rRNA_IVP"/>
    <property type="match status" value="1"/>
</dbReference>
<protein>
    <recommendedName>
        <fullName evidence="3">Four helix bundle protein</fullName>
    </recommendedName>
</protein>
<accession>A0A1G1ZMQ4</accession>
<dbReference type="Proteomes" id="UP000177942">
    <property type="component" value="Unassembled WGS sequence"/>
</dbReference>
<dbReference type="EMBL" id="MHJJ01000006">
    <property type="protein sequence ID" value="OGY65854.1"/>
    <property type="molecule type" value="Genomic_DNA"/>
</dbReference>
<name>A0A1G1ZMQ4_9BACT</name>
<dbReference type="CDD" id="cd16377">
    <property type="entry name" value="23S_rRNA_IVP_like"/>
    <property type="match status" value="1"/>
</dbReference>
<dbReference type="PANTHER" id="PTHR38471:SF2">
    <property type="entry name" value="FOUR HELIX BUNDLE PROTEIN"/>
    <property type="match status" value="1"/>
</dbReference>
<sequence>MASIQKFEDLICWQKAKALANFVYDITDDSKFRDPDLKRQIRRAATSPMSNIAEGFDRGTQAEFVDALFIAKGEVGEVRSQLYIASDRRYIDISKFRDGLKLTDECSRLIQSFSEKVKGGSRRGLQFKHIPKADPAKELIKQYAPEVYERMYGEE</sequence>
<evidence type="ECO:0000313" key="2">
    <source>
        <dbReference type="Proteomes" id="UP000177942"/>
    </source>
</evidence>
<comment type="caution">
    <text evidence="1">The sequence shown here is derived from an EMBL/GenBank/DDBJ whole genome shotgun (WGS) entry which is preliminary data.</text>
</comment>
<proteinExistence type="predicted"/>
<dbReference type="SUPFAM" id="SSF158446">
    <property type="entry name" value="IVS-encoded protein-like"/>
    <property type="match status" value="1"/>
</dbReference>
<dbReference type="STRING" id="1798407.A3A16_02200"/>
<dbReference type="NCBIfam" id="TIGR02436">
    <property type="entry name" value="four helix bundle protein"/>
    <property type="match status" value="1"/>
</dbReference>
<dbReference type="InterPro" id="IPR012657">
    <property type="entry name" value="23S_rRNA-intervening_sequence"/>
</dbReference>
<dbReference type="InterPro" id="IPR036583">
    <property type="entry name" value="23S_rRNA_IVS_sf"/>
</dbReference>
<organism evidence="1 2">
    <name type="scientific">Candidatus Harrisonbacteria bacterium RIFCSPLOWO2_01_FULL_44_18</name>
    <dbReference type="NCBI Taxonomy" id="1798407"/>
    <lineage>
        <taxon>Bacteria</taxon>
        <taxon>Candidatus Harrisoniibacteriota</taxon>
    </lineage>
</organism>
<evidence type="ECO:0008006" key="3">
    <source>
        <dbReference type="Google" id="ProtNLM"/>
    </source>
</evidence>
<reference evidence="1 2" key="1">
    <citation type="journal article" date="2016" name="Nat. Commun.">
        <title>Thousands of microbial genomes shed light on interconnected biogeochemical processes in an aquifer system.</title>
        <authorList>
            <person name="Anantharaman K."/>
            <person name="Brown C.T."/>
            <person name="Hug L.A."/>
            <person name="Sharon I."/>
            <person name="Castelle C.J."/>
            <person name="Probst A.J."/>
            <person name="Thomas B.C."/>
            <person name="Singh A."/>
            <person name="Wilkins M.J."/>
            <person name="Karaoz U."/>
            <person name="Brodie E.L."/>
            <person name="Williams K.H."/>
            <person name="Hubbard S.S."/>
            <person name="Banfield J.F."/>
        </authorList>
    </citation>
    <scope>NUCLEOTIDE SEQUENCE [LARGE SCALE GENOMIC DNA]</scope>
</reference>
<evidence type="ECO:0000313" key="1">
    <source>
        <dbReference type="EMBL" id="OGY65854.1"/>
    </source>
</evidence>